<accession>A0A177JUL3</accession>
<proteinExistence type="predicted"/>
<sequence>MPEKLLKNLQRISDQSVIYLATAVEMSPCYAKLDQSLQHEAEHVDSERVPQDVRGDVDTDLFFKAGSCKGCGER</sequence>
<gene>
    <name evidence="1" type="ORF">AX777_13900</name>
</gene>
<dbReference type="AlphaFoldDB" id="A0A177JUL3"/>
<evidence type="ECO:0000313" key="1">
    <source>
        <dbReference type="EMBL" id="OAH44456.1"/>
    </source>
</evidence>
<reference evidence="1 2" key="1">
    <citation type="submission" date="2016-02" db="EMBL/GenBank/DDBJ databases">
        <authorList>
            <person name="Wen L."/>
            <person name="He K."/>
            <person name="Yang H."/>
        </authorList>
    </citation>
    <scope>NUCLEOTIDE SEQUENCE [LARGE SCALE GENOMIC DNA]</scope>
    <source>
        <strain evidence="1 2">CD09_2</strain>
    </source>
</reference>
<dbReference type="EMBL" id="LSTR01000030">
    <property type="protein sequence ID" value="OAH44456.1"/>
    <property type="molecule type" value="Genomic_DNA"/>
</dbReference>
<name>A0A177JUL3_SPHYA</name>
<protein>
    <submittedName>
        <fullName evidence="1">Uncharacterized protein</fullName>
    </submittedName>
</protein>
<evidence type="ECO:0000313" key="2">
    <source>
        <dbReference type="Proteomes" id="UP000077262"/>
    </source>
</evidence>
<comment type="caution">
    <text evidence="1">The sequence shown here is derived from an EMBL/GenBank/DDBJ whole genome shotgun (WGS) entry which is preliminary data.</text>
</comment>
<dbReference type="Proteomes" id="UP000077262">
    <property type="component" value="Unassembled WGS sequence"/>
</dbReference>
<organism evidence="1 2">
    <name type="scientific">Sphingobium yanoikuyae</name>
    <name type="common">Sphingomonas yanoikuyae</name>
    <dbReference type="NCBI Taxonomy" id="13690"/>
    <lineage>
        <taxon>Bacteria</taxon>
        <taxon>Pseudomonadati</taxon>
        <taxon>Pseudomonadota</taxon>
        <taxon>Alphaproteobacteria</taxon>
        <taxon>Sphingomonadales</taxon>
        <taxon>Sphingomonadaceae</taxon>
        <taxon>Sphingobium</taxon>
    </lineage>
</organism>